<dbReference type="AlphaFoldDB" id="A0AAD7X6I6"/>
<protein>
    <submittedName>
        <fullName evidence="1">Uncharacterized protein</fullName>
    </submittedName>
</protein>
<sequence>MDIPRAAQDGFVTILELAGPRAVLLSFLTPRALLLLSRTSSKVREHVLAYMKEAFDINRTLRRFLPDPIEFCCLQARTGTLVSGSVALQFFDRTYYPSSDLDLYVYPSCRREVGIWLLSQGFTFSSRSPQHLCFSIAVLAMTSSRASIRSGIFNTYKFLRQTSNGVFDIPLKARHKYSLSSIA</sequence>
<evidence type="ECO:0000313" key="1">
    <source>
        <dbReference type="EMBL" id="KAJ8454788.1"/>
    </source>
</evidence>
<evidence type="ECO:0000313" key="2">
    <source>
        <dbReference type="Proteomes" id="UP001215151"/>
    </source>
</evidence>
<reference evidence="1" key="1">
    <citation type="submission" date="2022-11" db="EMBL/GenBank/DDBJ databases">
        <title>Genome Sequence of Cubamyces cubensis.</title>
        <authorList>
            <person name="Buettner E."/>
        </authorList>
    </citation>
    <scope>NUCLEOTIDE SEQUENCE</scope>
    <source>
        <strain evidence="1">MPL-01</strain>
    </source>
</reference>
<comment type="caution">
    <text evidence="1">The sequence shown here is derived from an EMBL/GenBank/DDBJ whole genome shotgun (WGS) entry which is preliminary data.</text>
</comment>
<dbReference type="Proteomes" id="UP001215151">
    <property type="component" value="Unassembled WGS sequence"/>
</dbReference>
<accession>A0AAD7X6I6</accession>
<organism evidence="1 2">
    <name type="scientific">Trametes cubensis</name>
    <dbReference type="NCBI Taxonomy" id="1111947"/>
    <lineage>
        <taxon>Eukaryota</taxon>
        <taxon>Fungi</taxon>
        <taxon>Dikarya</taxon>
        <taxon>Basidiomycota</taxon>
        <taxon>Agaricomycotina</taxon>
        <taxon>Agaricomycetes</taxon>
        <taxon>Polyporales</taxon>
        <taxon>Polyporaceae</taxon>
        <taxon>Trametes</taxon>
    </lineage>
</organism>
<name>A0AAD7X6I6_9APHY</name>
<proteinExistence type="predicted"/>
<gene>
    <name evidence="1" type="ORF">ONZ51_g12827</name>
</gene>
<keyword evidence="2" id="KW-1185">Reference proteome</keyword>
<dbReference type="EMBL" id="JAPEVG010000888">
    <property type="protein sequence ID" value="KAJ8454788.1"/>
    <property type="molecule type" value="Genomic_DNA"/>
</dbReference>